<dbReference type="AlphaFoldDB" id="A0A8J2TSD6"/>
<dbReference type="Pfam" id="PF14240">
    <property type="entry name" value="YHYH"/>
    <property type="match status" value="1"/>
</dbReference>
<feature type="signal peptide" evidence="1">
    <location>
        <begin position="1"/>
        <end position="22"/>
    </location>
</feature>
<proteinExistence type="predicted"/>
<protein>
    <recommendedName>
        <fullName evidence="2">YHYH domain-containing protein</fullName>
    </recommendedName>
</protein>
<keyword evidence="4" id="KW-1185">Reference proteome</keyword>
<evidence type="ECO:0000259" key="2">
    <source>
        <dbReference type="Pfam" id="PF14240"/>
    </source>
</evidence>
<reference evidence="3 4" key="1">
    <citation type="journal article" date="2014" name="Int. J. Syst. Evol. Microbiol.">
        <title>Complete genome sequence of Corynebacterium casei LMG S-19264T (=DSM 44701T), isolated from a smear-ripened cheese.</title>
        <authorList>
            <consortium name="US DOE Joint Genome Institute (JGI-PGF)"/>
            <person name="Walter F."/>
            <person name="Albersmeier A."/>
            <person name="Kalinowski J."/>
            <person name="Ruckert C."/>
        </authorList>
    </citation>
    <scope>NUCLEOTIDE SEQUENCE [LARGE SCALE GENOMIC DNA]</scope>
    <source>
        <strain evidence="3 4">CGMCC 1.15295</strain>
    </source>
</reference>
<evidence type="ECO:0000256" key="1">
    <source>
        <dbReference type="SAM" id="SignalP"/>
    </source>
</evidence>
<feature type="domain" description="YHYH" evidence="2">
    <location>
        <begin position="102"/>
        <end position="193"/>
    </location>
</feature>
<gene>
    <name evidence="3" type="ORF">GCM10011531_03400</name>
</gene>
<evidence type="ECO:0000313" key="3">
    <source>
        <dbReference type="EMBL" id="GFZ77376.1"/>
    </source>
</evidence>
<dbReference type="Proteomes" id="UP000598120">
    <property type="component" value="Unassembled WGS sequence"/>
</dbReference>
<dbReference type="EMBL" id="BMIC01000001">
    <property type="protein sequence ID" value="GFZ77376.1"/>
    <property type="molecule type" value="Genomic_DNA"/>
</dbReference>
<dbReference type="InterPro" id="IPR025924">
    <property type="entry name" value="YHYH_dom"/>
</dbReference>
<keyword evidence="1" id="KW-0732">Signal</keyword>
<accession>A0A8J2TSD6</accession>
<name>A0A8J2TSD6_9FLAO</name>
<organism evidence="3 4">
    <name type="scientific">Aquaticitalea lipolytica</name>
    <dbReference type="NCBI Taxonomy" id="1247562"/>
    <lineage>
        <taxon>Bacteria</taxon>
        <taxon>Pseudomonadati</taxon>
        <taxon>Bacteroidota</taxon>
        <taxon>Flavobacteriia</taxon>
        <taxon>Flavobacteriales</taxon>
        <taxon>Flavobacteriaceae</taxon>
        <taxon>Aquaticitalea</taxon>
    </lineage>
</organism>
<dbReference type="PROSITE" id="PS51257">
    <property type="entry name" value="PROKAR_LIPOPROTEIN"/>
    <property type="match status" value="1"/>
</dbReference>
<dbReference type="RefSeq" id="WP_188604608.1">
    <property type="nucleotide sequence ID" value="NZ_BMIC01000001.1"/>
</dbReference>
<feature type="chain" id="PRO_5035242002" description="YHYH domain-containing protein" evidence="1">
    <location>
        <begin position="23"/>
        <end position="247"/>
    </location>
</feature>
<sequence>MKKTLKITLGITLLIVAFIACSSDDSTTEEETTGTLHAAFAEFDADETNIYLSGSNVVIETTGNPNHTTVYWGQGHPLYIEEPTVALTPSIIPNFDGSATLTVSQNPQLASSSTPTQLGAIGIAVSGAAIYNDQEGNGPLNQAASSLDYTGAHIGPSVYHYHLEPKAWTNNDEKLVGILADGFFIYGRKCNSTGTYPTNLDASGGHTSTTQHTTEAEYHYHIENELYLNQYYIIFPGNYKGTPSSIN</sequence>
<evidence type="ECO:0000313" key="4">
    <source>
        <dbReference type="Proteomes" id="UP000598120"/>
    </source>
</evidence>
<comment type="caution">
    <text evidence="3">The sequence shown here is derived from an EMBL/GenBank/DDBJ whole genome shotgun (WGS) entry which is preliminary data.</text>
</comment>